<evidence type="ECO:0000256" key="4">
    <source>
        <dbReference type="PROSITE-ProRule" id="PRU00335"/>
    </source>
</evidence>
<evidence type="ECO:0000256" key="1">
    <source>
        <dbReference type="ARBA" id="ARBA00023015"/>
    </source>
</evidence>
<evidence type="ECO:0000313" key="6">
    <source>
        <dbReference type="EMBL" id="MDR7280795.1"/>
    </source>
</evidence>
<dbReference type="PROSITE" id="PS50977">
    <property type="entry name" value="HTH_TETR_2"/>
    <property type="match status" value="1"/>
</dbReference>
<accession>A0AAE3YY92</accession>
<dbReference type="PANTHER" id="PTHR30055:SF243">
    <property type="entry name" value="HTH-TYPE TRANSCRIPTIONAL REGULATOR RV1816"/>
    <property type="match status" value="1"/>
</dbReference>
<evidence type="ECO:0000259" key="5">
    <source>
        <dbReference type="PROSITE" id="PS50977"/>
    </source>
</evidence>
<dbReference type="InterPro" id="IPR009057">
    <property type="entry name" value="Homeodomain-like_sf"/>
</dbReference>
<dbReference type="InterPro" id="IPR025996">
    <property type="entry name" value="MT1864/Rv1816-like_C"/>
</dbReference>
<evidence type="ECO:0000313" key="7">
    <source>
        <dbReference type="Proteomes" id="UP001183643"/>
    </source>
</evidence>
<sequence>MTAPSLRRRVRAEMISEIKAVARRHLAADGANLSLRAVARDMGMVSSALYRYFAGRDELLTALIIDAYTAIGEAAEAADATVARDDYRGRLLAIARATREWAVGHPAEYALIFGSPVPGYTAPQHTIEPASRQPAALIGVVRDAVAAGRITPRMPQREIPPVVRDELAAVARLMHAELPPDVVSRTMLAWVQIFGLISFDLFGHLANSVFERPAFFDHQVGMAADLIGLP</sequence>
<dbReference type="Gene3D" id="1.10.357.10">
    <property type="entry name" value="Tetracycline Repressor, domain 2"/>
    <property type="match status" value="1"/>
</dbReference>
<dbReference type="GO" id="GO:0000976">
    <property type="term" value="F:transcription cis-regulatory region binding"/>
    <property type="evidence" value="ECO:0007669"/>
    <property type="project" value="TreeGrafter"/>
</dbReference>
<protein>
    <submittedName>
        <fullName evidence="6">AcrR family transcriptional regulator</fullName>
    </submittedName>
</protein>
<proteinExistence type="predicted"/>
<gene>
    <name evidence="6" type="ORF">J2S41_007573</name>
</gene>
<dbReference type="Pfam" id="PF00440">
    <property type="entry name" value="TetR_N"/>
    <property type="match status" value="1"/>
</dbReference>
<dbReference type="SUPFAM" id="SSF48498">
    <property type="entry name" value="Tetracyclin repressor-like, C-terminal domain"/>
    <property type="match status" value="1"/>
</dbReference>
<dbReference type="RefSeq" id="WP_310375548.1">
    <property type="nucleotide sequence ID" value="NZ_JAVDYB010000001.1"/>
</dbReference>
<dbReference type="InterPro" id="IPR050109">
    <property type="entry name" value="HTH-type_TetR-like_transc_reg"/>
</dbReference>
<dbReference type="Pfam" id="PF13305">
    <property type="entry name" value="TetR_C_33"/>
    <property type="match status" value="1"/>
</dbReference>
<keyword evidence="2 4" id="KW-0238">DNA-binding</keyword>
<organism evidence="6 7">
    <name type="scientific">Catenuloplanes atrovinosus</name>
    <dbReference type="NCBI Taxonomy" id="137266"/>
    <lineage>
        <taxon>Bacteria</taxon>
        <taxon>Bacillati</taxon>
        <taxon>Actinomycetota</taxon>
        <taxon>Actinomycetes</taxon>
        <taxon>Micromonosporales</taxon>
        <taxon>Micromonosporaceae</taxon>
        <taxon>Catenuloplanes</taxon>
    </lineage>
</organism>
<keyword evidence="1" id="KW-0805">Transcription regulation</keyword>
<dbReference type="AlphaFoldDB" id="A0AAE3YY92"/>
<name>A0AAE3YY92_9ACTN</name>
<evidence type="ECO:0000256" key="3">
    <source>
        <dbReference type="ARBA" id="ARBA00023163"/>
    </source>
</evidence>
<feature type="DNA-binding region" description="H-T-H motif" evidence="4">
    <location>
        <begin position="34"/>
        <end position="53"/>
    </location>
</feature>
<reference evidence="6" key="1">
    <citation type="submission" date="2023-07" db="EMBL/GenBank/DDBJ databases">
        <title>Sequencing the genomes of 1000 actinobacteria strains.</title>
        <authorList>
            <person name="Klenk H.-P."/>
        </authorList>
    </citation>
    <scope>NUCLEOTIDE SEQUENCE</scope>
    <source>
        <strain evidence="6">DSM 44707</strain>
    </source>
</reference>
<dbReference type="InterPro" id="IPR036271">
    <property type="entry name" value="Tet_transcr_reg_TetR-rel_C_sf"/>
</dbReference>
<dbReference type="GO" id="GO:0003700">
    <property type="term" value="F:DNA-binding transcription factor activity"/>
    <property type="evidence" value="ECO:0007669"/>
    <property type="project" value="TreeGrafter"/>
</dbReference>
<keyword evidence="3" id="KW-0804">Transcription</keyword>
<dbReference type="EMBL" id="JAVDYB010000001">
    <property type="protein sequence ID" value="MDR7280795.1"/>
    <property type="molecule type" value="Genomic_DNA"/>
</dbReference>
<evidence type="ECO:0000256" key="2">
    <source>
        <dbReference type="ARBA" id="ARBA00023125"/>
    </source>
</evidence>
<dbReference type="InterPro" id="IPR001647">
    <property type="entry name" value="HTH_TetR"/>
</dbReference>
<dbReference type="Proteomes" id="UP001183643">
    <property type="component" value="Unassembled WGS sequence"/>
</dbReference>
<feature type="domain" description="HTH tetR-type" evidence="5">
    <location>
        <begin position="12"/>
        <end position="71"/>
    </location>
</feature>
<comment type="caution">
    <text evidence="6">The sequence shown here is derived from an EMBL/GenBank/DDBJ whole genome shotgun (WGS) entry which is preliminary data.</text>
</comment>
<dbReference type="PANTHER" id="PTHR30055">
    <property type="entry name" value="HTH-TYPE TRANSCRIPTIONAL REGULATOR RUTR"/>
    <property type="match status" value="1"/>
</dbReference>
<dbReference type="SUPFAM" id="SSF46689">
    <property type="entry name" value="Homeodomain-like"/>
    <property type="match status" value="1"/>
</dbReference>
<keyword evidence="7" id="KW-1185">Reference proteome</keyword>